<evidence type="ECO:0000313" key="10">
    <source>
        <dbReference type="Proteomes" id="UP001485043"/>
    </source>
</evidence>
<evidence type="ECO:0000256" key="2">
    <source>
        <dbReference type="ARBA" id="ARBA00009596"/>
    </source>
</evidence>
<feature type="region of interest" description="Disordered" evidence="7">
    <location>
        <begin position="24"/>
        <end position="45"/>
    </location>
</feature>
<evidence type="ECO:0000256" key="8">
    <source>
        <dbReference type="SAM" id="Phobius"/>
    </source>
</evidence>
<keyword evidence="4" id="KW-1001">Plastid inner membrane</keyword>
<dbReference type="AlphaFoldDB" id="A0AAW1SS82"/>
<dbReference type="Gene3D" id="3.90.550.50">
    <property type="match status" value="1"/>
</dbReference>
<comment type="similarity">
    <text evidence="2">Belongs to the Tic20 family.</text>
</comment>
<feature type="transmembrane region" description="Helical" evidence="8">
    <location>
        <begin position="587"/>
        <end position="608"/>
    </location>
</feature>
<evidence type="ECO:0008006" key="11">
    <source>
        <dbReference type="Google" id="ProtNLM"/>
    </source>
</evidence>
<reference evidence="9 10" key="1">
    <citation type="journal article" date="2024" name="Nat. Commun.">
        <title>Phylogenomics reveals the evolutionary origins of lichenization in chlorophyte algae.</title>
        <authorList>
            <person name="Puginier C."/>
            <person name="Libourel C."/>
            <person name="Otte J."/>
            <person name="Skaloud P."/>
            <person name="Haon M."/>
            <person name="Grisel S."/>
            <person name="Petersen M."/>
            <person name="Berrin J.G."/>
            <person name="Delaux P.M."/>
            <person name="Dal Grande F."/>
            <person name="Keller J."/>
        </authorList>
    </citation>
    <scope>NUCLEOTIDE SEQUENCE [LARGE SCALE GENOMIC DNA]</scope>
    <source>
        <strain evidence="9 10">SAG 2523</strain>
    </source>
</reference>
<comment type="subcellular location">
    <subcellularLocation>
        <location evidence="1">Plastid</location>
        <location evidence="1">Chloroplast inner membrane</location>
        <topology evidence="1">Multi-pass membrane protein</topology>
    </subcellularLocation>
</comment>
<comment type="caution">
    <text evidence="9">The sequence shown here is derived from an EMBL/GenBank/DDBJ whole genome shotgun (WGS) entry which is preliminary data.</text>
</comment>
<keyword evidence="5 8" id="KW-1133">Transmembrane helix</keyword>
<feature type="transmembrane region" description="Helical" evidence="8">
    <location>
        <begin position="519"/>
        <end position="538"/>
    </location>
</feature>
<evidence type="ECO:0000256" key="7">
    <source>
        <dbReference type="SAM" id="MobiDB-lite"/>
    </source>
</evidence>
<keyword evidence="3 8" id="KW-0812">Transmembrane</keyword>
<dbReference type="EMBL" id="JALJOV010001094">
    <property type="protein sequence ID" value="KAK9854502.1"/>
    <property type="molecule type" value="Genomic_DNA"/>
</dbReference>
<evidence type="ECO:0000256" key="4">
    <source>
        <dbReference type="ARBA" id="ARBA00022780"/>
    </source>
</evidence>
<keyword evidence="10" id="KW-1185">Reference proteome</keyword>
<keyword evidence="4" id="KW-0934">Plastid</keyword>
<dbReference type="Proteomes" id="UP001485043">
    <property type="component" value="Unassembled WGS sequence"/>
</dbReference>
<organism evidence="9 10">
    <name type="scientific">Apatococcus fuscideae</name>
    <dbReference type="NCBI Taxonomy" id="2026836"/>
    <lineage>
        <taxon>Eukaryota</taxon>
        <taxon>Viridiplantae</taxon>
        <taxon>Chlorophyta</taxon>
        <taxon>core chlorophytes</taxon>
        <taxon>Trebouxiophyceae</taxon>
        <taxon>Chlorellales</taxon>
        <taxon>Chlorellaceae</taxon>
        <taxon>Apatococcus</taxon>
    </lineage>
</organism>
<sequence>MAKRLLSGVKAIFNTAEKLQQVRTCPASTSTSSGAARRHGSDRSDRVDLAVNETAASTADLGDLVVVIGTTLADQRPELVAATRFWRKGLAAFIATNAVLTEEAVRVGAINNEIWTTYPDSNDGRTQYPGDTRAALVPLLAHRALRGQYKWQLYGDDDTIWFVNGALELAQKLDSDMPYMVTDAGYWHHWGKAGFHAKFEEDGPLHCLPCTFASTAWHKVEGAAFTPPRACPCTTQLLCDHDERDIMPEDCKMPEWFRMVHHIDGGAGALLSHGLLEALNGSVFEACVTSGGGVAGDYLLTYCMWQAGFAPTYPSFNRMPRDSNRRHTLFNPGGLLDGHHKPDRTSIVADLLAAVEQRPHDCGTSCTNRLKSMVSLHLKSQRVPNMPSGVLLLRSISSLYDAFLAAVGKKNLTDWPLVQSHLFQKPLATWNASDIPAMTPARRSCQTKSRRSPRQQKTRFVTQARRGGSSDGIDYADRAIASLPYLVPLFDGLKYGKFVFMQYPIFMRFLAPLDPLVRLYFGFPFASLIVFFAIYSGIVQNQSFSRYVRYNGMQSILLDILLILPSLLERVFPTPMGGPGLQIFIQIYNTIFLFVFICVSYGIGSCLLGKTPRLPLISDAANQQVR</sequence>
<feature type="transmembrane region" description="Helical" evidence="8">
    <location>
        <begin position="550"/>
        <end position="567"/>
    </location>
</feature>
<evidence type="ECO:0000256" key="3">
    <source>
        <dbReference type="ARBA" id="ARBA00022692"/>
    </source>
</evidence>
<protein>
    <recommendedName>
        <fullName evidence="11">Protein TIC 20</fullName>
    </recommendedName>
</protein>
<dbReference type="PANTHER" id="PTHR33510:SF5">
    <property type="entry name" value="PROTEIN TIC 20-II, CHLOROPLASTIC"/>
    <property type="match status" value="1"/>
</dbReference>
<evidence type="ECO:0000256" key="1">
    <source>
        <dbReference type="ARBA" id="ARBA00004478"/>
    </source>
</evidence>
<gene>
    <name evidence="9" type="ORF">WJX84_002447</name>
</gene>
<dbReference type="InterPro" id="IPR005691">
    <property type="entry name" value="Tic20"/>
</dbReference>
<evidence type="ECO:0000313" key="9">
    <source>
        <dbReference type="EMBL" id="KAK9854502.1"/>
    </source>
</evidence>
<dbReference type="Pfam" id="PF16166">
    <property type="entry name" value="TIC20"/>
    <property type="match status" value="1"/>
</dbReference>
<evidence type="ECO:0000256" key="5">
    <source>
        <dbReference type="ARBA" id="ARBA00022989"/>
    </source>
</evidence>
<keyword evidence="6 8" id="KW-0472">Membrane</keyword>
<dbReference type="PANTHER" id="PTHR33510">
    <property type="entry name" value="PROTEIN TIC 20-II, CHLOROPLASTIC"/>
    <property type="match status" value="1"/>
</dbReference>
<evidence type="ECO:0000256" key="6">
    <source>
        <dbReference type="ARBA" id="ARBA00023136"/>
    </source>
</evidence>
<name>A0AAW1SS82_9CHLO</name>
<dbReference type="GO" id="GO:0009706">
    <property type="term" value="C:chloroplast inner membrane"/>
    <property type="evidence" value="ECO:0007669"/>
    <property type="project" value="UniProtKB-SubCell"/>
</dbReference>
<proteinExistence type="inferred from homology"/>
<accession>A0AAW1SS82</accession>